<name>A0A0V0GX68_SOLCH</name>
<accession>A0A0V0GX68</accession>
<dbReference type="EMBL" id="GEDG01029705">
    <property type="protein sequence ID" value="JAP12375.1"/>
    <property type="molecule type" value="Transcribed_RNA"/>
</dbReference>
<feature type="non-terminal residue" evidence="1">
    <location>
        <position position="1"/>
    </location>
</feature>
<sequence length="84" mass="9215">ATEFPEFPALYNIATTEFPEFQEFPEYPALYNIAAAEFSEFPALSWSDELGTTTKPGATSNCRAHCSASIAYCLIIKGNLELSV</sequence>
<organism evidence="1">
    <name type="scientific">Solanum chacoense</name>
    <name type="common">Chaco potato</name>
    <dbReference type="NCBI Taxonomy" id="4108"/>
    <lineage>
        <taxon>Eukaryota</taxon>
        <taxon>Viridiplantae</taxon>
        <taxon>Streptophyta</taxon>
        <taxon>Embryophyta</taxon>
        <taxon>Tracheophyta</taxon>
        <taxon>Spermatophyta</taxon>
        <taxon>Magnoliopsida</taxon>
        <taxon>eudicotyledons</taxon>
        <taxon>Gunneridae</taxon>
        <taxon>Pentapetalae</taxon>
        <taxon>asterids</taxon>
        <taxon>lamiids</taxon>
        <taxon>Solanales</taxon>
        <taxon>Solanaceae</taxon>
        <taxon>Solanoideae</taxon>
        <taxon>Solaneae</taxon>
        <taxon>Solanum</taxon>
    </lineage>
</organism>
<evidence type="ECO:0000313" key="1">
    <source>
        <dbReference type="EMBL" id="JAP12375.1"/>
    </source>
</evidence>
<dbReference type="AlphaFoldDB" id="A0A0V0GX68"/>
<reference evidence="1" key="1">
    <citation type="submission" date="2015-12" db="EMBL/GenBank/DDBJ databases">
        <title>Gene expression during late stages of embryo sac development: a critical building block for successful pollen-pistil interactions.</title>
        <authorList>
            <person name="Liu Y."/>
            <person name="Joly V."/>
            <person name="Sabar M."/>
            <person name="Matton D.P."/>
        </authorList>
    </citation>
    <scope>NUCLEOTIDE SEQUENCE</scope>
</reference>
<protein>
    <submittedName>
        <fullName evidence="1">Putative ovule protein</fullName>
    </submittedName>
</protein>
<proteinExistence type="predicted"/>